<evidence type="ECO:0000256" key="1">
    <source>
        <dbReference type="SAM" id="SignalP"/>
    </source>
</evidence>
<dbReference type="AlphaFoldDB" id="A0A1V5MKA3"/>
<gene>
    <name evidence="2" type="ORF">BWY73_00190</name>
</gene>
<proteinExistence type="predicted"/>
<organism evidence="2">
    <name type="scientific">candidate division TA06 bacterium ADurb.Bin417</name>
    <dbReference type="NCBI Taxonomy" id="1852828"/>
    <lineage>
        <taxon>Bacteria</taxon>
        <taxon>Bacteria division TA06</taxon>
    </lineage>
</organism>
<sequence>MMKKLGVALLILTFGWFGRPAAAEKEAAAFYPVQPAESRLAVEVGDYLERVFGRYYQVLPPEQFEPVLKAAQASNPEVPLLNLYPSLGRNLKVRYVVSGRVSGDTRLEQAEVLVLEVATKRGRIFRTSGAAGERRAALARLGEDLRRYLILRRKLDLESERESDIVQAVDRKLMYRGPRPSASVAIDETGLPEGMYQLWAEKNFGYYLKTLGFTWHLGEGELLRSYARRRWAGSGQALPLTLASHFFVIGRAEALETIIHETGLVGSRAKLEVEVLDRLARVVDRRLIEVEAYGLSSGAAAVNALNIAASEAAIEILPGLRHP</sequence>
<comment type="caution">
    <text evidence="2">The sequence shown here is derived from an EMBL/GenBank/DDBJ whole genome shotgun (WGS) entry which is preliminary data.</text>
</comment>
<protein>
    <recommendedName>
        <fullName evidence="3">Curli production assembly/transport component CsgG</fullName>
    </recommendedName>
</protein>
<accession>A0A1V5MKA3</accession>
<keyword evidence="1" id="KW-0732">Signal</keyword>
<reference evidence="2" key="1">
    <citation type="submission" date="2017-02" db="EMBL/GenBank/DDBJ databases">
        <title>Delving into the versatile metabolic prowess of the omnipresent phylum Bacteroidetes.</title>
        <authorList>
            <person name="Nobu M.K."/>
            <person name="Mei R."/>
            <person name="Narihiro T."/>
            <person name="Kuroda K."/>
            <person name="Liu W.-T."/>
        </authorList>
    </citation>
    <scope>NUCLEOTIDE SEQUENCE</scope>
    <source>
        <strain evidence="2">ADurb.Bin417</strain>
    </source>
</reference>
<evidence type="ECO:0000313" key="2">
    <source>
        <dbReference type="EMBL" id="OPZ93658.1"/>
    </source>
</evidence>
<evidence type="ECO:0008006" key="3">
    <source>
        <dbReference type="Google" id="ProtNLM"/>
    </source>
</evidence>
<feature type="chain" id="PRO_5012663615" description="Curli production assembly/transport component CsgG" evidence="1">
    <location>
        <begin position="23"/>
        <end position="323"/>
    </location>
</feature>
<name>A0A1V5MKA3_UNCT6</name>
<dbReference type="Proteomes" id="UP000485484">
    <property type="component" value="Unassembled WGS sequence"/>
</dbReference>
<feature type="signal peptide" evidence="1">
    <location>
        <begin position="1"/>
        <end position="22"/>
    </location>
</feature>
<dbReference type="EMBL" id="MWAK01000013">
    <property type="protein sequence ID" value="OPZ93658.1"/>
    <property type="molecule type" value="Genomic_DNA"/>
</dbReference>